<accession>A0ABT4JYR5</accession>
<dbReference type="InterPro" id="IPR024072">
    <property type="entry name" value="DHFR-like_dom_sf"/>
</dbReference>
<gene>
    <name evidence="14" type="primary">ribD</name>
    <name evidence="14" type="ORF">O1D97_18530</name>
</gene>
<feature type="domain" description="CMP/dCMP-type deaminase" evidence="13">
    <location>
        <begin position="3"/>
        <end position="117"/>
    </location>
</feature>
<dbReference type="NCBIfam" id="TIGR00326">
    <property type="entry name" value="eubact_ribD"/>
    <property type="match status" value="1"/>
</dbReference>
<dbReference type="InterPro" id="IPR050765">
    <property type="entry name" value="Riboflavin_Biosynth_HTPR"/>
</dbReference>
<organism evidence="14 15">
    <name type="scientific">Marinomonas phaeophyticola</name>
    <dbReference type="NCBI Taxonomy" id="3004091"/>
    <lineage>
        <taxon>Bacteria</taxon>
        <taxon>Pseudomonadati</taxon>
        <taxon>Pseudomonadota</taxon>
        <taxon>Gammaproteobacteria</taxon>
        <taxon>Oceanospirillales</taxon>
        <taxon>Oceanospirillaceae</taxon>
        <taxon>Marinomonas</taxon>
    </lineage>
</organism>
<dbReference type="Proteomes" id="UP001149719">
    <property type="component" value="Unassembled WGS sequence"/>
</dbReference>
<dbReference type="EC" id="3.5.4.26" evidence="12"/>
<dbReference type="PROSITE" id="PS00903">
    <property type="entry name" value="CYT_DCMP_DEAMINASES_1"/>
    <property type="match status" value="1"/>
</dbReference>
<evidence type="ECO:0000256" key="4">
    <source>
        <dbReference type="ARBA" id="ARBA00005259"/>
    </source>
</evidence>
<dbReference type="InterPro" id="IPR016192">
    <property type="entry name" value="APOBEC/CMP_deaminase_Zn-bd"/>
</dbReference>
<evidence type="ECO:0000256" key="5">
    <source>
        <dbReference type="ARBA" id="ARBA00007417"/>
    </source>
</evidence>
<dbReference type="PANTHER" id="PTHR38011:SF7">
    <property type="entry name" value="2,5-DIAMINO-6-RIBOSYLAMINO-4(3H)-PYRIMIDINONE 5'-PHOSPHATE REDUCTASE"/>
    <property type="match status" value="1"/>
</dbReference>
<comment type="pathway">
    <text evidence="2 12">Cofactor biosynthesis; riboflavin biosynthesis; 5-amino-6-(D-ribitylamino)uracil from GTP: step 2/4.</text>
</comment>
<dbReference type="SUPFAM" id="SSF53927">
    <property type="entry name" value="Cytidine deaminase-like"/>
    <property type="match status" value="1"/>
</dbReference>
<evidence type="ECO:0000256" key="10">
    <source>
        <dbReference type="ARBA" id="ARBA00023002"/>
    </source>
</evidence>
<dbReference type="InterPro" id="IPR002125">
    <property type="entry name" value="CMP_dCMP_dom"/>
</dbReference>
<keyword evidence="10 12" id="KW-0560">Oxidoreductase</keyword>
<dbReference type="Gene3D" id="3.40.430.10">
    <property type="entry name" value="Dihydrofolate Reductase, subunit A"/>
    <property type="match status" value="1"/>
</dbReference>
<protein>
    <recommendedName>
        <fullName evidence="12">Riboflavin biosynthesis protein RibD</fullName>
    </recommendedName>
    <domain>
        <recommendedName>
            <fullName evidence="12">Diaminohydroxyphosphoribosylaminopyrimidine deaminase</fullName>
            <shortName evidence="12">DRAP deaminase</shortName>
            <ecNumber evidence="12">3.5.4.26</ecNumber>
        </recommendedName>
        <alternativeName>
            <fullName evidence="12">Riboflavin-specific deaminase</fullName>
        </alternativeName>
    </domain>
    <domain>
        <recommendedName>
            <fullName evidence="12">5-amino-6-(5-phosphoribosylamino)uracil reductase</fullName>
            <ecNumber evidence="12">1.1.1.193</ecNumber>
        </recommendedName>
        <alternativeName>
            <fullName evidence="12">HTP reductase</fullName>
        </alternativeName>
    </domain>
</protein>
<dbReference type="EMBL" id="JAPUBN010000024">
    <property type="protein sequence ID" value="MCZ2723550.1"/>
    <property type="molecule type" value="Genomic_DNA"/>
</dbReference>
<keyword evidence="9 12" id="KW-0521">NADP</keyword>
<dbReference type="EC" id="1.1.1.193" evidence="12"/>
<keyword evidence="7 12" id="KW-0479">Metal-binding</keyword>
<comment type="catalytic activity">
    <reaction evidence="12">
        <text>2,5-diamino-6-hydroxy-4-(5-phosphoribosylamino)-pyrimidine + H2O + H(+) = 5-amino-6-(5-phospho-D-ribosylamino)uracil + NH4(+)</text>
        <dbReference type="Rhea" id="RHEA:21868"/>
        <dbReference type="ChEBI" id="CHEBI:15377"/>
        <dbReference type="ChEBI" id="CHEBI:15378"/>
        <dbReference type="ChEBI" id="CHEBI:28938"/>
        <dbReference type="ChEBI" id="CHEBI:58453"/>
        <dbReference type="ChEBI" id="CHEBI:58614"/>
        <dbReference type="EC" id="3.5.4.26"/>
    </reaction>
</comment>
<evidence type="ECO:0000256" key="3">
    <source>
        <dbReference type="ARBA" id="ARBA00004910"/>
    </source>
</evidence>
<evidence type="ECO:0000259" key="13">
    <source>
        <dbReference type="PROSITE" id="PS51747"/>
    </source>
</evidence>
<keyword evidence="12 14" id="KW-0378">Hydrolase</keyword>
<dbReference type="SUPFAM" id="SSF53597">
    <property type="entry name" value="Dihydrofolate reductase-like"/>
    <property type="match status" value="1"/>
</dbReference>
<dbReference type="InterPro" id="IPR016193">
    <property type="entry name" value="Cytidine_deaminase-like"/>
</dbReference>
<dbReference type="Gene3D" id="3.40.140.10">
    <property type="entry name" value="Cytidine Deaminase, domain 2"/>
    <property type="match status" value="1"/>
</dbReference>
<dbReference type="InterPro" id="IPR004794">
    <property type="entry name" value="Eubact_RibD"/>
</dbReference>
<dbReference type="GO" id="GO:0008835">
    <property type="term" value="F:diaminohydroxyphosphoribosylaminopyrimidine deaminase activity"/>
    <property type="evidence" value="ECO:0007669"/>
    <property type="project" value="UniProtKB-EC"/>
</dbReference>
<dbReference type="InterPro" id="IPR011549">
    <property type="entry name" value="RibD_C"/>
</dbReference>
<comment type="pathway">
    <text evidence="3 12">Cofactor biosynthesis; riboflavin biosynthesis; 5-amino-6-(D-ribitylamino)uracil from GTP: step 3/4.</text>
</comment>
<evidence type="ECO:0000256" key="2">
    <source>
        <dbReference type="ARBA" id="ARBA00004882"/>
    </source>
</evidence>
<evidence type="ECO:0000256" key="7">
    <source>
        <dbReference type="ARBA" id="ARBA00022723"/>
    </source>
</evidence>
<evidence type="ECO:0000256" key="8">
    <source>
        <dbReference type="ARBA" id="ARBA00022833"/>
    </source>
</evidence>
<dbReference type="CDD" id="cd01284">
    <property type="entry name" value="Riboflavin_deaminase-reductase"/>
    <property type="match status" value="1"/>
</dbReference>
<evidence type="ECO:0000256" key="6">
    <source>
        <dbReference type="ARBA" id="ARBA00022619"/>
    </source>
</evidence>
<evidence type="ECO:0000313" key="15">
    <source>
        <dbReference type="Proteomes" id="UP001149719"/>
    </source>
</evidence>
<keyword evidence="15" id="KW-1185">Reference proteome</keyword>
<comment type="similarity">
    <text evidence="4 12">In the N-terminal section; belongs to the cytidine and deoxycytidylate deaminase family.</text>
</comment>
<evidence type="ECO:0000256" key="11">
    <source>
        <dbReference type="ARBA" id="ARBA00023268"/>
    </source>
</evidence>
<comment type="cofactor">
    <cofactor evidence="12">
        <name>Zn(2+)</name>
        <dbReference type="ChEBI" id="CHEBI:29105"/>
    </cofactor>
    <text evidence="12">Binds 1 zinc ion.</text>
</comment>
<reference evidence="14" key="1">
    <citation type="submission" date="2022-12" db="EMBL/GenBank/DDBJ databases">
        <title>Marinomonas 15G1-11 sp. nov, isolated from marine algae.</title>
        <authorList>
            <person name="Butt M."/>
            <person name="Choi D.G."/>
            <person name="Kim J.M."/>
            <person name="Lee J.K."/>
            <person name="Baek J.H."/>
            <person name="Jeon C.O."/>
        </authorList>
    </citation>
    <scope>NUCLEOTIDE SEQUENCE</scope>
    <source>
        <strain evidence="14">15G1-11</strain>
    </source>
</reference>
<comment type="caution">
    <text evidence="14">The sequence shown here is derived from an EMBL/GenBank/DDBJ whole genome shotgun (WGS) entry which is preliminary data.</text>
</comment>
<dbReference type="Pfam" id="PF00383">
    <property type="entry name" value="dCMP_cyt_deam_1"/>
    <property type="match status" value="1"/>
</dbReference>
<evidence type="ECO:0000256" key="1">
    <source>
        <dbReference type="ARBA" id="ARBA00002151"/>
    </source>
</evidence>
<name>A0ABT4JYR5_9GAMM</name>
<evidence type="ECO:0000256" key="9">
    <source>
        <dbReference type="ARBA" id="ARBA00022857"/>
    </source>
</evidence>
<evidence type="ECO:0000313" key="14">
    <source>
        <dbReference type="EMBL" id="MCZ2723550.1"/>
    </source>
</evidence>
<dbReference type="PIRSF" id="PIRSF006769">
    <property type="entry name" value="RibD"/>
    <property type="match status" value="1"/>
</dbReference>
<sequence length="382" mass="41914">MLQSHEFWMAQACQLARKGLYTTHPNPRVGCVLVKEAQKIGEGFHLKAGEAHAEINALNSTEVDPTGATAYVTLEPCSHQGKTGPCAEALIKAKVKTVVFGMQDPNPEVAGNGLNKLKAAGIEVIGPVLELECAQLNPGFIKRMQEGLPFVRLKMAMSLDGRTAMESGESKWITGPDARMDVQRLRAKSDAIITGIGSVLADDPSMTVRIDSQDNEVDPKTVRQPKRIVMDTALSITPESKILYPTHQVEIFSIKEEIEEEHWLTLSKKGVQVSFVDRGEDGRIDLIHVMEQLADQGINEVLVETGSELAGSFLQQGLVDEVVVYMAPKLMGSLARPLFQLPIESMDEAVDLTIQSVRQVGNDLRIVFVPLYLDEMEDEIDG</sequence>
<dbReference type="PANTHER" id="PTHR38011">
    <property type="entry name" value="DIHYDROFOLATE REDUCTASE FAMILY PROTEIN (AFU_ORTHOLOGUE AFUA_8G06820)"/>
    <property type="match status" value="1"/>
</dbReference>
<proteinExistence type="inferred from homology"/>
<keyword evidence="6 12" id="KW-0686">Riboflavin biosynthesis</keyword>
<comment type="similarity">
    <text evidence="5 12">In the C-terminal section; belongs to the HTP reductase family.</text>
</comment>
<comment type="catalytic activity">
    <reaction evidence="12">
        <text>5-amino-6-(5-phospho-D-ribitylamino)uracil + NADP(+) = 5-amino-6-(5-phospho-D-ribosylamino)uracil + NADPH + H(+)</text>
        <dbReference type="Rhea" id="RHEA:17845"/>
        <dbReference type="ChEBI" id="CHEBI:15378"/>
        <dbReference type="ChEBI" id="CHEBI:57783"/>
        <dbReference type="ChEBI" id="CHEBI:58349"/>
        <dbReference type="ChEBI" id="CHEBI:58421"/>
        <dbReference type="ChEBI" id="CHEBI:58453"/>
        <dbReference type="EC" id="1.1.1.193"/>
    </reaction>
</comment>
<dbReference type="NCBIfam" id="TIGR00227">
    <property type="entry name" value="ribD_Cterm"/>
    <property type="match status" value="1"/>
</dbReference>
<comment type="function">
    <text evidence="1 12">Converts 2,5-diamino-6-(ribosylamino)-4(3h)-pyrimidinone 5'-phosphate into 5-amino-6-(ribosylamino)-2,4(1h,3h)-pyrimidinedione 5'-phosphate.</text>
</comment>
<evidence type="ECO:0000256" key="12">
    <source>
        <dbReference type="PIRNR" id="PIRNR006769"/>
    </source>
</evidence>
<dbReference type="RefSeq" id="WP_269127682.1">
    <property type="nucleotide sequence ID" value="NZ_JAPUBN010000024.1"/>
</dbReference>
<keyword evidence="8 12" id="KW-0862">Zinc</keyword>
<keyword evidence="11" id="KW-0511">Multifunctional enzyme</keyword>
<dbReference type="PROSITE" id="PS51747">
    <property type="entry name" value="CYT_DCMP_DEAMINASES_2"/>
    <property type="match status" value="1"/>
</dbReference>
<dbReference type="InterPro" id="IPR002734">
    <property type="entry name" value="RibDG_C"/>
</dbReference>
<dbReference type="Pfam" id="PF01872">
    <property type="entry name" value="RibD_C"/>
    <property type="match status" value="1"/>
</dbReference>
<dbReference type="GO" id="GO:0008703">
    <property type="term" value="F:5-amino-6-(5-phosphoribosylamino)uracil reductase activity"/>
    <property type="evidence" value="ECO:0007669"/>
    <property type="project" value="UniProtKB-EC"/>
</dbReference>